<dbReference type="Proteomes" id="UP000594603">
    <property type="component" value="Chromosome"/>
</dbReference>
<organism evidence="1 2">
    <name type="scientific">Candidatus Sarcina troglodytae</name>
    <dbReference type="NCBI Taxonomy" id="2726954"/>
    <lineage>
        <taxon>Bacteria</taxon>
        <taxon>Bacillati</taxon>
        <taxon>Bacillota</taxon>
        <taxon>Clostridia</taxon>
        <taxon>Eubacteriales</taxon>
        <taxon>Clostridiaceae</taxon>
        <taxon>Sarcina</taxon>
    </lineage>
</organism>
<evidence type="ECO:0000313" key="2">
    <source>
        <dbReference type="Proteomes" id="UP000594603"/>
    </source>
</evidence>
<reference evidence="1" key="1">
    <citation type="submission" date="2020-04" db="EMBL/GenBank/DDBJ databases">
        <title>A novel bacterium ('Candidatus Sarcina troglodytae' sp. nov.) linked to a protracted, uniformly lethal epizootic among sanctuary western chimpanzees (Pan troglodytes verus) in Sierra Leone.</title>
        <authorList>
            <person name="Owens L.A."/>
            <person name="Colitti B."/>
            <person name="Hirji I."/>
            <person name="Pizaro A."/>
            <person name="Jaffe J.E."/>
            <person name="Moittie S."/>
            <person name="Bishop-Lilly K.A."/>
            <person name="Estrella L.A."/>
            <person name="Voegtly L.J."/>
            <person name="Kuhn J.H."/>
            <person name="Suen G."/>
            <person name="Deblois C.L."/>
            <person name="Dunn C."/>
            <person name="Juan-Salles C."/>
            <person name="Goldberg T.L."/>
        </authorList>
    </citation>
    <scope>NUCLEOTIDE SEQUENCE</scope>
    <source>
        <strain evidence="1">JB2</strain>
    </source>
</reference>
<dbReference type="EMBL" id="CP051754">
    <property type="protein sequence ID" value="QPJ85087.1"/>
    <property type="molecule type" value="Genomic_DNA"/>
</dbReference>
<protein>
    <submittedName>
        <fullName evidence="1">Urease accessory protein</fullName>
    </submittedName>
</protein>
<keyword evidence="2" id="KW-1185">Reference proteome</keyword>
<evidence type="ECO:0000313" key="1">
    <source>
        <dbReference type="EMBL" id="QPJ85087.1"/>
    </source>
</evidence>
<proteinExistence type="predicted"/>
<name>A0ACD1BC58_9CLOT</name>
<gene>
    <name evidence="1" type="ORF">HH195_03820</name>
</gene>
<accession>A0ACD1BC58</accession>
<sequence length="280" mass="32183">MSNLNDNKYAGLIDLVLEKQGDVVVSPRKYFNGVFKLSPKMELDVERIPAYFLMQLGGGIVEGERYNINVELKENVRAIVTTQAASKVYKCENSYESFQETTLKLEENSILEYITDPVILYKDAVYRQENNIYMTKSSTLIYTDGITSGWSPDKKRFQYEKAKLKTNIYMDGVPVLLDNMLINPREDDIDGLGFMEGYKNFATLIILDDRIDKNIIEHLREEILKLNLDINFGITGLEVNGFVLRVIGNLTQDLEEVVGLCHNYIRRKILNSQNLTIRKL</sequence>